<sequence>ELFALACRQSQTPISVNSCVVNGVRFVVHSRDERRITQDNGICSPGLDGEMYYDGQSIDVDAPSDIIDVVDEDDDIIDEEDLIPHDLADSD</sequence>
<dbReference type="GO" id="GO:0032259">
    <property type="term" value="P:methylation"/>
    <property type="evidence" value="ECO:0007669"/>
    <property type="project" value="UniProtKB-KW"/>
</dbReference>
<accession>A0A699SD96</accession>
<feature type="non-terminal residue" evidence="1">
    <location>
        <position position="91"/>
    </location>
</feature>
<keyword evidence="1" id="KW-0808">Transferase</keyword>
<dbReference type="GO" id="GO:0008168">
    <property type="term" value="F:methyltransferase activity"/>
    <property type="evidence" value="ECO:0007669"/>
    <property type="project" value="UniProtKB-KW"/>
</dbReference>
<name>A0A699SD96_TANCI</name>
<feature type="non-terminal residue" evidence="1">
    <location>
        <position position="1"/>
    </location>
</feature>
<reference evidence="1" key="1">
    <citation type="journal article" date="2019" name="Sci. Rep.">
        <title>Draft genome of Tanacetum cinerariifolium, the natural source of mosquito coil.</title>
        <authorList>
            <person name="Yamashiro T."/>
            <person name="Shiraishi A."/>
            <person name="Satake H."/>
            <person name="Nakayama K."/>
        </authorList>
    </citation>
    <scope>NUCLEOTIDE SEQUENCE</scope>
</reference>
<dbReference type="EMBL" id="BKCJ011154782">
    <property type="protein sequence ID" value="GFC95501.1"/>
    <property type="molecule type" value="Genomic_DNA"/>
</dbReference>
<proteinExistence type="predicted"/>
<protein>
    <submittedName>
        <fullName evidence="1">S-adenosyl-L-methionine-dependent methyltransferases superfamily protein</fullName>
    </submittedName>
</protein>
<dbReference type="AlphaFoldDB" id="A0A699SD96"/>
<gene>
    <name evidence="1" type="ORF">Tci_867471</name>
</gene>
<organism evidence="1">
    <name type="scientific">Tanacetum cinerariifolium</name>
    <name type="common">Dalmatian daisy</name>
    <name type="synonym">Chrysanthemum cinerariifolium</name>
    <dbReference type="NCBI Taxonomy" id="118510"/>
    <lineage>
        <taxon>Eukaryota</taxon>
        <taxon>Viridiplantae</taxon>
        <taxon>Streptophyta</taxon>
        <taxon>Embryophyta</taxon>
        <taxon>Tracheophyta</taxon>
        <taxon>Spermatophyta</taxon>
        <taxon>Magnoliopsida</taxon>
        <taxon>eudicotyledons</taxon>
        <taxon>Gunneridae</taxon>
        <taxon>Pentapetalae</taxon>
        <taxon>asterids</taxon>
        <taxon>campanulids</taxon>
        <taxon>Asterales</taxon>
        <taxon>Asteraceae</taxon>
        <taxon>Asteroideae</taxon>
        <taxon>Anthemideae</taxon>
        <taxon>Anthemidinae</taxon>
        <taxon>Tanacetum</taxon>
    </lineage>
</organism>
<evidence type="ECO:0000313" key="1">
    <source>
        <dbReference type="EMBL" id="GFC95501.1"/>
    </source>
</evidence>
<comment type="caution">
    <text evidence="1">The sequence shown here is derived from an EMBL/GenBank/DDBJ whole genome shotgun (WGS) entry which is preliminary data.</text>
</comment>
<keyword evidence="1" id="KW-0489">Methyltransferase</keyword>